<dbReference type="PANTHER" id="PTHR33479">
    <property type="entry name" value="BOWMAN-BIRK TYPE BRAN TRYPSIN INHIBITOR"/>
    <property type="match status" value="1"/>
</dbReference>
<proteinExistence type="inferred from homology"/>
<keyword evidence="2 5" id="KW-0646">Protease inhibitor</keyword>
<protein>
    <recommendedName>
        <fullName evidence="7">Bowman-Birk serine protease inhibitors family domain-containing protein</fullName>
    </recommendedName>
</protein>
<accession>A0AAP0PYB3</accession>
<evidence type="ECO:0000256" key="3">
    <source>
        <dbReference type="ARBA" id="ARBA00022900"/>
    </source>
</evidence>
<evidence type="ECO:0000256" key="1">
    <source>
        <dbReference type="ARBA" id="ARBA00008506"/>
    </source>
</evidence>
<dbReference type="InterPro" id="IPR000877">
    <property type="entry name" value="Prot_inh_BBI"/>
</dbReference>
<evidence type="ECO:0000256" key="5">
    <source>
        <dbReference type="RuleBase" id="RU003856"/>
    </source>
</evidence>
<gene>
    <name evidence="8" type="ORF">Syun_006176</name>
</gene>
<dbReference type="SMART" id="SM00269">
    <property type="entry name" value="BowB"/>
    <property type="match status" value="1"/>
</dbReference>
<feature type="signal peptide" evidence="6">
    <location>
        <begin position="1"/>
        <end position="31"/>
    </location>
</feature>
<comment type="caution">
    <text evidence="8">The sequence shown here is derived from an EMBL/GenBank/DDBJ whole genome shotgun (WGS) entry which is preliminary data.</text>
</comment>
<dbReference type="PANTHER" id="PTHR33479:SF19">
    <property type="entry name" value="BOWMAN-BIRK TYPE PROTEINASE INHIBITOR C-II"/>
    <property type="match status" value="1"/>
</dbReference>
<evidence type="ECO:0000313" key="8">
    <source>
        <dbReference type="EMBL" id="KAK9159835.1"/>
    </source>
</evidence>
<keyword evidence="4" id="KW-1015">Disulfide bond</keyword>
<dbReference type="AlphaFoldDB" id="A0AAP0PYB3"/>
<dbReference type="Proteomes" id="UP001420932">
    <property type="component" value="Unassembled WGS sequence"/>
</dbReference>
<evidence type="ECO:0000256" key="6">
    <source>
        <dbReference type="SAM" id="SignalP"/>
    </source>
</evidence>
<dbReference type="GO" id="GO:0005576">
    <property type="term" value="C:extracellular region"/>
    <property type="evidence" value="ECO:0007669"/>
    <property type="project" value="InterPro"/>
</dbReference>
<comment type="similarity">
    <text evidence="1 5">Belongs to the Bowman-Birk serine protease inhibitor family.</text>
</comment>
<sequence>MEAASKLVMMMMMMGVVLVALLGASPSAVQARTHVPSILTTSETLENIDLDSVFVTGFNLNGKTISDVRSALASLGINKGIPPIDCGGKACCDMELCYMSCPPLCRCIDVGESCHAACKKCTCTKSIPPQCRCMDITPYPHGPCTY</sequence>
<organism evidence="8 9">
    <name type="scientific">Stephania yunnanensis</name>
    <dbReference type="NCBI Taxonomy" id="152371"/>
    <lineage>
        <taxon>Eukaryota</taxon>
        <taxon>Viridiplantae</taxon>
        <taxon>Streptophyta</taxon>
        <taxon>Embryophyta</taxon>
        <taxon>Tracheophyta</taxon>
        <taxon>Spermatophyta</taxon>
        <taxon>Magnoliopsida</taxon>
        <taxon>Ranunculales</taxon>
        <taxon>Menispermaceae</taxon>
        <taxon>Menispermoideae</taxon>
        <taxon>Cissampelideae</taxon>
        <taxon>Stephania</taxon>
    </lineage>
</organism>
<evidence type="ECO:0000259" key="7">
    <source>
        <dbReference type="PROSITE" id="PS00281"/>
    </source>
</evidence>
<dbReference type="SUPFAM" id="SSF57247">
    <property type="entry name" value="Bowman-Birk inhibitor, BBI"/>
    <property type="match status" value="1"/>
</dbReference>
<dbReference type="CDD" id="cd00023">
    <property type="entry name" value="BBI"/>
    <property type="match status" value="1"/>
</dbReference>
<evidence type="ECO:0000313" key="9">
    <source>
        <dbReference type="Proteomes" id="UP001420932"/>
    </source>
</evidence>
<dbReference type="InterPro" id="IPR035995">
    <property type="entry name" value="Bowman-Birk_prot_inh"/>
</dbReference>
<dbReference type="PROSITE" id="PS00281">
    <property type="entry name" value="BOWMAN_BIRK"/>
    <property type="match status" value="1"/>
</dbReference>
<feature type="domain" description="Bowman-Birk serine protease inhibitors family" evidence="7">
    <location>
        <begin position="107"/>
        <end position="121"/>
    </location>
</feature>
<dbReference type="Gene3D" id="2.10.69.10">
    <property type="entry name" value="Cysteine Protease (Bromelain) Inhibitor, subunit H"/>
    <property type="match status" value="1"/>
</dbReference>
<dbReference type="GO" id="GO:0004867">
    <property type="term" value="F:serine-type endopeptidase inhibitor activity"/>
    <property type="evidence" value="ECO:0007669"/>
    <property type="project" value="UniProtKB-KW"/>
</dbReference>
<keyword evidence="6" id="KW-0732">Signal</keyword>
<reference evidence="8 9" key="1">
    <citation type="submission" date="2024-01" db="EMBL/GenBank/DDBJ databases">
        <title>Genome assemblies of Stephania.</title>
        <authorList>
            <person name="Yang L."/>
        </authorList>
    </citation>
    <scope>NUCLEOTIDE SEQUENCE [LARGE SCALE GENOMIC DNA]</scope>
    <source>
        <strain evidence="8">YNDBR</strain>
        <tissue evidence="8">Leaf</tissue>
    </source>
</reference>
<name>A0AAP0PYB3_9MAGN</name>
<keyword evidence="9" id="KW-1185">Reference proteome</keyword>
<dbReference type="Pfam" id="PF00228">
    <property type="entry name" value="Bowman-Birk_leg"/>
    <property type="match status" value="1"/>
</dbReference>
<evidence type="ECO:0000256" key="2">
    <source>
        <dbReference type="ARBA" id="ARBA00022690"/>
    </source>
</evidence>
<evidence type="ECO:0000256" key="4">
    <source>
        <dbReference type="ARBA" id="ARBA00023157"/>
    </source>
</evidence>
<keyword evidence="3 5" id="KW-0722">Serine protease inhibitor</keyword>
<feature type="chain" id="PRO_5042898165" description="Bowman-Birk serine protease inhibitors family domain-containing protein" evidence="6">
    <location>
        <begin position="32"/>
        <end position="146"/>
    </location>
</feature>
<dbReference type="EMBL" id="JBBNAF010000003">
    <property type="protein sequence ID" value="KAK9159835.1"/>
    <property type="molecule type" value="Genomic_DNA"/>
</dbReference>